<feature type="non-terminal residue" evidence="2">
    <location>
        <position position="202"/>
    </location>
</feature>
<accession>A0A7J6RAB9</accession>
<organism evidence="2 5">
    <name type="scientific">Perkinsus olseni</name>
    <name type="common">Perkinsus atlanticus</name>
    <dbReference type="NCBI Taxonomy" id="32597"/>
    <lineage>
        <taxon>Eukaryota</taxon>
        <taxon>Sar</taxon>
        <taxon>Alveolata</taxon>
        <taxon>Perkinsozoa</taxon>
        <taxon>Perkinsea</taxon>
        <taxon>Perkinsida</taxon>
        <taxon>Perkinsidae</taxon>
        <taxon>Perkinsus</taxon>
    </lineage>
</organism>
<evidence type="ECO:0000313" key="5">
    <source>
        <dbReference type="Proteomes" id="UP000574390"/>
    </source>
</evidence>
<feature type="region of interest" description="Disordered" evidence="1">
    <location>
        <begin position="108"/>
        <end position="170"/>
    </location>
</feature>
<dbReference type="Proteomes" id="UP000574390">
    <property type="component" value="Unassembled WGS sequence"/>
</dbReference>
<dbReference type="Proteomes" id="UP000553632">
    <property type="component" value="Unassembled WGS sequence"/>
</dbReference>
<comment type="caution">
    <text evidence="2">The sequence shown here is derived from an EMBL/GenBank/DDBJ whole genome shotgun (WGS) entry which is preliminary data.</text>
</comment>
<evidence type="ECO:0000256" key="1">
    <source>
        <dbReference type="SAM" id="MobiDB-lite"/>
    </source>
</evidence>
<name>A0A7J6RAB9_PEROL</name>
<dbReference type="EMBL" id="JABANM010023647">
    <property type="protein sequence ID" value="KAF4717543.1"/>
    <property type="molecule type" value="Genomic_DNA"/>
</dbReference>
<dbReference type="EMBL" id="JABANO010009864">
    <property type="protein sequence ID" value="KAF4746100.1"/>
    <property type="molecule type" value="Genomic_DNA"/>
</dbReference>
<keyword evidence="4" id="KW-1185">Reference proteome</keyword>
<sequence length="202" mass="22564">SIRGRWMLESGPVVVLVASEIPLPLHDKTFIYCANLTFSAEILQRLTRKILRESPIGARVVSMRPLTGSASVQPMECPLAPRRIPQPPSSARLPSRMPFDDECEDFPVMPAPPMPSGPEFDDAVDGPSDDPKVASRSFPRTRSRRRVLGNPRPPLPKLGRRRTTTSPDSDGKVLKLIDHLDLPMTWSSHTPLYVYEVTMYPL</sequence>
<evidence type="ECO:0000313" key="3">
    <source>
        <dbReference type="EMBL" id="KAF4746100.1"/>
    </source>
</evidence>
<feature type="compositionally biased region" description="Acidic residues" evidence="1">
    <location>
        <begin position="119"/>
        <end position="128"/>
    </location>
</feature>
<gene>
    <name evidence="2" type="ORF">FOZ62_004655</name>
    <name evidence="3" type="ORF">FOZ63_002215</name>
</gene>
<evidence type="ECO:0000313" key="2">
    <source>
        <dbReference type="EMBL" id="KAF4717543.1"/>
    </source>
</evidence>
<protein>
    <submittedName>
        <fullName evidence="2">Uncharacterized protein</fullName>
    </submittedName>
</protein>
<evidence type="ECO:0000313" key="4">
    <source>
        <dbReference type="Proteomes" id="UP000553632"/>
    </source>
</evidence>
<dbReference type="AlphaFoldDB" id="A0A7J6RAB9"/>
<proteinExistence type="predicted"/>
<reference evidence="4 5" key="1">
    <citation type="submission" date="2020-04" db="EMBL/GenBank/DDBJ databases">
        <title>Perkinsus olseni comparative genomics.</title>
        <authorList>
            <person name="Bogema D.R."/>
        </authorList>
    </citation>
    <scope>NUCLEOTIDE SEQUENCE [LARGE SCALE GENOMIC DNA]</scope>
    <source>
        <strain evidence="2">ATCC PRA-205</strain>
        <strain evidence="3 4">ATCC PRA-207</strain>
    </source>
</reference>